<protein>
    <submittedName>
        <fullName evidence="1">Ribonuclease H-like domain-containing protein</fullName>
    </submittedName>
</protein>
<gene>
    <name evidence="1" type="ORF">Tci_574664</name>
</gene>
<comment type="caution">
    <text evidence="1">The sequence shown here is derived from an EMBL/GenBank/DDBJ whole genome shotgun (WGS) entry which is preliminary data.</text>
</comment>
<proteinExistence type="predicted"/>
<sequence length="384" mass="43015">MDSLNYSLWEVIINGDSPSPTVVVDGVVQPVTIMSADQKLSSRNELKARGTLLMALPDKHQLKFNSHKDAKTLMEAIEKRFGGNTETKKIHDRLHKLVSQLEIHGVSLSQKDVNLKFLRSLPSEWKTHTFIWRNKANLEEHSLDDLFNSLKIYETEVRHSSFPGKSTQNLAFVSSSNTDSTTDSVSAATSVSAVCAKLHVPQLDNEDLKQIDVDDLEEMDLRWQMAMLTMMARRFLQKTGRNQGDNRVTTIEEDPANFALMVITSSSSSSDNEVQSCSKACSKAYDQLHTQYDKLIVEFCKSQIDVLLYQAARQKNNKQGLGYFSLESDSENLSPSCPSDRLQPSGGYNVVLPLITENFMPPKPDLVFHTAPLAVETDHSAFTI</sequence>
<accession>A0A699J0U1</accession>
<dbReference type="AlphaFoldDB" id="A0A699J0U1"/>
<name>A0A699J0U1_TANCI</name>
<evidence type="ECO:0000313" key="1">
    <source>
        <dbReference type="EMBL" id="GFA02692.1"/>
    </source>
</evidence>
<reference evidence="1" key="1">
    <citation type="journal article" date="2019" name="Sci. Rep.">
        <title>Draft genome of Tanacetum cinerariifolium, the natural source of mosquito coil.</title>
        <authorList>
            <person name="Yamashiro T."/>
            <person name="Shiraishi A."/>
            <person name="Satake H."/>
            <person name="Nakayama K."/>
        </authorList>
    </citation>
    <scope>NUCLEOTIDE SEQUENCE</scope>
</reference>
<dbReference type="EMBL" id="BKCJ010357737">
    <property type="protein sequence ID" value="GFA02692.1"/>
    <property type="molecule type" value="Genomic_DNA"/>
</dbReference>
<organism evidence="1">
    <name type="scientific">Tanacetum cinerariifolium</name>
    <name type="common">Dalmatian daisy</name>
    <name type="synonym">Chrysanthemum cinerariifolium</name>
    <dbReference type="NCBI Taxonomy" id="118510"/>
    <lineage>
        <taxon>Eukaryota</taxon>
        <taxon>Viridiplantae</taxon>
        <taxon>Streptophyta</taxon>
        <taxon>Embryophyta</taxon>
        <taxon>Tracheophyta</taxon>
        <taxon>Spermatophyta</taxon>
        <taxon>Magnoliopsida</taxon>
        <taxon>eudicotyledons</taxon>
        <taxon>Gunneridae</taxon>
        <taxon>Pentapetalae</taxon>
        <taxon>asterids</taxon>
        <taxon>campanulids</taxon>
        <taxon>Asterales</taxon>
        <taxon>Asteraceae</taxon>
        <taxon>Asteroideae</taxon>
        <taxon>Anthemideae</taxon>
        <taxon>Anthemidinae</taxon>
        <taxon>Tanacetum</taxon>
    </lineage>
</organism>